<keyword evidence="8 10" id="KW-0496">Mitochondrion</keyword>
<name>A0A369JES9_HYPMA</name>
<proteinExistence type="inferred from homology"/>
<keyword evidence="7 10" id="KW-1133">Transmembrane helix</keyword>
<evidence type="ECO:0000313" key="12">
    <source>
        <dbReference type="Proteomes" id="UP000076154"/>
    </source>
</evidence>
<keyword evidence="5 10" id="KW-0999">Mitochondrion inner membrane</keyword>
<sequence length="82" mass="9377">MPTILRAANTVLRRSAVAPRQNVQTIVRRHASTHPEHTNFPFSYDNKKTFAFKAIAYMGTGFLVPFIAIWWNWNKPGGIHNP</sequence>
<evidence type="ECO:0000256" key="6">
    <source>
        <dbReference type="ARBA" id="ARBA00022946"/>
    </source>
</evidence>
<dbReference type="GO" id="GO:0005743">
    <property type="term" value="C:mitochondrial inner membrane"/>
    <property type="evidence" value="ECO:0007669"/>
    <property type="project" value="UniProtKB-SubCell"/>
</dbReference>
<dbReference type="Pfam" id="PF02935">
    <property type="entry name" value="COX7C"/>
    <property type="match status" value="1"/>
</dbReference>
<evidence type="ECO:0000256" key="5">
    <source>
        <dbReference type="ARBA" id="ARBA00022792"/>
    </source>
</evidence>
<evidence type="ECO:0000256" key="3">
    <source>
        <dbReference type="ARBA" id="ARBA00010514"/>
    </source>
</evidence>
<dbReference type="GO" id="GO:0045277">
    <property type="term" value="C:respiratory chain complex IV"/>
    <property type="evidence" value="ECO:0007669"/>
    <property type="project" value="UniProtKB-UniRule"/>
</dbReference>
<evidence type="ECO:0000256" key="1">
    <source>
        <dbReference type="ARBA" id="ARBA00004434"/>
    </source>
</evidence>
<comment type="caution">
    <text evidence="11">The sequence shown here is derived from an EMBL/GenBank/DDBJ whole genome shotgun (WGS) entry which is preliminary data.</text>
</comment>
<dbReference type="InParanoid" id="A0A369JES9"/>
<keyword evidence="12" id="KW-1185">Reference proteome</keyword>
<dbReference type="EMBL" id="LUEZ02000085">
    <property type="protein sequence ID" value="RDB19087.1"/>
    <property type="molecule type" value="Genomic_DNA"/>
</dbReference>
<dbReference type="InterPro" id="IPR004202">
    <property type="entry name" value="COX7C/Cox8"/>
</dbReference>
<feature type="transmembrane region" description="Helical" evidence="10">
    <location>
        <begin position="54"/>
        <end position="73"/>
    </location>
</feature>
<keyword evidence="9 10" id="KW-0472">Membrane</keyword>
<evidence type="ECO:0000313" key="11">
    <source>
        <dbReference type="EMBL" id="RDB19087.1"/>
    </source>
</evidence>
<comment type="subcellular location">
    <subcellularLocation>
        <location evidence="1 10">Mitochondrion inner membrane</location>
        <topology evidence="1 10">Single-pass membrane protein</topology>
    </subcellularLocation>
</comment>
<dbReference type="AlphaFoldDB" id="A0A369JES9"/>
<keyword evidence="6 10" id="KW-0809">Transit peptide</keyword>
<keyword evidence="4 10" id="KW-0812">Transmembrane</keyword>
<gene>
    <name evidence="11" type="ORF">Hypma_014459</name>
</gene>
<reference evidence="11" key="1">
    <citation type="submission" date="2018-04" db="EMBL/GenBank/DDBJ databases">
        <title>Whole genome sequencing of Hypsizygus marmoreus.</title>
        <authorList>
            <person name="Choi I.-G."/>
            <person name="Min B."/>
            <person name="Kim J.-G."/>
            <person name="Kim S."/>
            <person name="Oh Y.-L."/>
            <person name="Kong W.-S."/>
            <person name="Park H."/>
            <person name="Jeong J."/>
            <person name="Song E.-S."/>
        </authorList>
    </citation>
    <scope>NUCLEOTIDE SEQUENCE [LARGE SCALE GENOMIC DNA]</scope>
    <source>
        <strain evidence="11">51987-8</strain>
    </source>
</reference>
<dbReference type="OrthoDB" id="9974841at2759"/>
<comment type="subunit">
    <text evidence="10">Component of the cytochrome c oxidase (complex IV, CIV), a multisubunit enzyme composed of a catalytic core of 3 subunits and several supernumerary subunits. The complex exists as a monomer or a dimer and forms supercomplexes (SCs) in the inner mitochondrial membrane with ubiquinol-cytochrome c oxidoreductase (cytochrome b-c1 complex, complex III, CIII).</text>
</comment>
<comment type="pathway">
    <text evidence="2 10">Energy metabolism; oxidative phosphorylation.</text>
</comment>
<dbReference type="SUPFAM" id="SSF81427">
    <property type="entry name" value="Mitochondrial cytochrome c oxidase subunit VIIc (aka VIIIa)"/>
    <property type="match status" value="1"/>
</dbReference>
<evidence type="ECO:0000256" key="2">
    <source>
        <dbReference type="ARBA" id="ARBA00004673"/>
    </source>
</evidence>
<evidence type="ECO:0000256" key="8">
    <source>
        <dbReference type="ARBA" id="ARBA00023128"/>
    </source>
</evidence>
<comment type="function">
    <text evidence="10">Component of the cytochrome c oxidase, the last enzyme in the mitochondrial electron transport chain which drives oxidative phosphorylation. The respiratory chain contains 3 multisubunit complexes succinate dehydrogenase (complex II, CII), ubiquinol-cytochrome c oxidoreductase (cytochrome b-c1 complex, complex III, CIII) and cytochrome c oxidase (complex IV, CIV), that cooperate to transfer electrons derived from NADH and succinate to molecular oxygen, creating an electrochemical gradient over the inner membrane that drives transmembrane transport and the ATP synthase. Cytochrome c oxidase is the component of the respiratory chain that catalyzes the reduction of oxygen to water. Electrons originating from reduced cytochrome c in the intermembrane space (IMS) are transferred via the dinuclear copper A center (CU(A)) of subunit 2 and heme A of subunit 1 to the active site in subunit 1, a binuclear center (BNC) formed by heme A3 and copper B (CU(B)). The BNC reduces molecular oxygen to 2 water molecules using 4 electrons from cytochrome c in the IMS and 4 protons from the mitochondrial matrix.</text>
</comment>
<dbReference type="PANTHER" id="PTHR13313:SF0">
    <property type="entry name" value="CYTOCHROME C OXIDASE SUBUNIT 7C, MITOCHONDRIAL"/>
    <property type="match status" value="1"/>
</dbReference>
<dbReference type="Gene3D" id="4.10.49.10">
    <property type="entry name" value="Cytochrome c oxidase subunit VIIc"/>
    <property type="match status" value="1"/>
</dbReference>
<evidence type="ECO:0000256" key="10">
    <source>
        <dbReference type="RuleBase" id="RU368123"/>
    </source>
</evidence>
<comment type="similarity">
    <text evidence="3 10">Belongs to the cytochrome c oxidase VIIc family.</text>
</comment>
<dbReference type="GO" id="GO:0006123">
    <property type="term" value="P:mitochondrial electron transport, cytochrome c to oxygen"/>
    <property type="evidence" value="ECO:0007669"/>
    <property type="project" value="UniProtKB-UniRule"/>
</dbReference>
<dbReference type="PANTHER" id="PTHR13313">
    <property type="entry name" value="CYTOCHROME C OXIDASE SUBUNIT VIIC"/>
    <property type="match status" value="1"/>
</dbReference>
<dbReference type="STRING" id="39966.A0A369JES9"/>
<evidence type="ECO:0000256" key="9">
    <source>
        <dbReference type="ARBA" id="ARBA00023136"/>
    </source>
</evidence>
<dbReference type="UniPathway" id="UPA00705"/>
<evidence type="ECO:0000256" key="7">
    <source>
        <dbReference type="ARBA" id="ARBA00022989"/>
    </source>
</evidence>
<accession>A0A369JES9</accession>
<evidence type="ECO:0000256" key="4">
    <source>
        <dbReference type="ARBA" id="ARBA00022692"/>
    </source>
</evidence>
<protein>
    <recommendedName>
        <fullName evidence="10">Cytochrome c oxidase subunit 8, mitochondrial</fullName>
    </recommendedName>
    <alternativeName>
        <fullName evidence="10">Cytochrome c oxidase polypeptide VIII</fullName>
    </alternativeName>
</protein>
<organism evidence="11 12">
    <name type="scientific">Hypsizygus marmoreus</name>
    <name type="common">White beech mushroom</name>
    <name type="synonym">Agaricus marmoreus</name>
    <dbReference type="NCBI Taxonomy" id="39966"/>
    <lineage>
        <taxon>Eukaryota</taxon>
        <taxon>Fungi</taxon>
        <taxon>Dikarya</taxon>
        <taxon>Basidiomycota</taxon>
        <taxon>Agaricomycotina</taxon>
        <taxon>Agaricomycetes</taxon>
        <taxon>Agaricomycetidae</taxon>
        <taxon>Agaricales</taxon>
        <taxon>Tricholomatineae</taxon>
        <taxon>Lyophyllaceae</taxon>
        <taxon>Hypsizygus</taxon>
    </lineage>
</organism>
<dbReference type="InterPro" id="IPR036636">
    <property type="entry name" value="COX7C/Cox8_sf"/>
</dbReference>
<dbReference type="Proteomes" id="UP000076154">
    <property type="component" value="Unassembled WGS sequence"/>
</dbReference>